<comment type="caution">
    <text evidence="3">The sequence shown here is derived from an EMBL/GenBank/DDBJ whole genome shotgun (WGS) entry which is preliminary data.</text>
</comment>
<accession>A0ABT6ZWC4</accession>
<organism evidence="3 4">
    <name type="scientific">Streptomyces iconiensis</name>
    <dbReference type="NCBI Taxonomy" id="1384038"/>
    <lineage>
        <taxon>Bacteria</taxon>
        <taxon>Bacillati</taxon>
        <taxon>Actinomycetota</taxon>
        <taxon>Actinomycetes</taxon>
        <taxon>Kitasatosporales</taxon>
        <taxon>Streptomycetaceae</taxon>
        <taxon>Streptomyces</taxon>
    </lineage>
</organism>
<dbReference type="Pfam" id="PF20211">
    <property type="entry name" value="DUF6571"/>
    <property type="match status" value="1"/>
</dbReference>
<protein>
    <recommendedName>
        <fullName evidence="2">DUF6571 domain-containing protein</fullName>
    </recommendedName>
</protein>
<dbReference type="EMBL" id="JANCPR020000013">
    <property type="protein sequence ID" value="MDJ1133370.1"/>
    <property type="molecule type" value="Genomic_DNA"/>
</dbReference>
<dbReference type="InterPro" id="IPR046701">
    <property type="entry name" value="DUF6571"/>
</dbReference>
<evidence type="ECO:0000313" key="3">
    <source>
        <dbReference type="EMBL" id="MDJ1133370.1"/>
    </source>
</evidence>
<dbReference type="Proteomes" id="UP001214441">
    <property type="component" value="Unassembled WGS sequence"/>
</dbReference>
<gene>
    <name evidence="3" type="ORF">NMN56_015650</name>
</gene>
<reference evidence="3 4" key="1">
    <citation type="submission" date="2023-05" db="EMBL/GenBank/DDBJ databases">
        <title>Streptantibioticus silvisoli sp. nov., acidotolerant actinomycetes 1 from pine litter.</title>
        <authorList>
            <person name="Swiecimska M."/>
            <person name="Golinska P."/>
            <person name="Sangal V."/>
            <person name="Wachnowicz B."/>
            <person name="Goodfellow M."/>
        </authorList>
    </citation>
    <scope>NUCLEOTIDE SEQUENCE [LARGE SCALE GENOMIC DNA]</scope>
    <source>
        <strain evidence="3 4">DSM 42109</strain>
    </source>
</reference>
<sequence>MTIDYDDIVHADLSPLQDASKAWKKMGDRYGTLHTHYSDHVKAAVNADTWRGYSVLKFKDQARTTLEEYAGARDEARAVSGQLDEAYTLLKACKDFVIEERDAAEKFGMDVDARGKCTINLGKMDDDKAETYRRNQLAREETEQAWNKRIADAVKATREADENIHRAMVAEPDDGDKGVPNGFNGALKSDVGAANADRADELYEKVKDGDKLNAKERDELTSIVAANKKDPEFSRTLLNSLGGPEGVIKTHNKLDDLAYFDAKGEKKDYLSLDRGLATALASATGKDSDGRTARPGAARAFASQWREEMKDVGLKKFDLELAADEAGGQKVRGYQSMVSLMQRSGTKFDGDFLHGFADDIRAAEDPKKGGDKDVWDLEGDFYGEKGKDSGVYDHSGKGRFANDPLDGVLDVMSKNPSAATEYLDPGTGDGKDRLDYLKNERDWELVDKKITQVSPNGMSQIVQVGDEAAPDVRSGYGAALEAAATGNAPGTDAPEDFGTHSKAEIRVFEHMVESYGADAKHDPESIPGNLRQNMANAVAAYPHDVHDILGVDMDHSNSSNATDPNGVSVSDKQMHQFLRGISEDGGAFRTVHDSQARIIAEDVAGLDQQDFAGKSREAMNVTVESGRTMGSLDEIRASVLASDRDGEIDRNNWNKTYQYHAFGAPVTGIPYVGDSVQRLIDVGTGQHAAALNQDVTNKTREQLIEYYSDHGYPRLRDMLEERARETGVPQADLQDAGSNYGQLRSGAENAYNAGIGSTQRNAEGFK</sequence>
<evidence type="ECO:0000259" key="2">
    <source>
        <dbReference type="Pfam" id="PF20211"/>
    </source>
</evidence>
<evidence type="ECO:0000313" key="4">
    <source>
        <dbReference type="Proteomes" id="UP001214441"/>
    </source>
</evidence>
<keyword evidence="4" id="KW-1185">Reference proteome</keyword>
<evidence type="ECO:0000256" key="1">
    <source>
        <dbReference type="SAM" id="MobiDB-lite"/>
    </source>
</evidence>
<feature type="domain" description="DUF6571" evidence="2">
    <location>
        <begin position="191"/>
        <end position="699"/>
    </location>
</feature>
<feature type="region of interest" description="Disordered" evidence="1">
    <location>
        <begin position="723"/>
        <end position="744"/>
    </location>
</feature>
<proteinExistence type="predicted"/>
<dbReference type="RefSeq" id="WP_274043864.1">
    <property type="nucleotide sequence ID" value="NZ_JANCPR020000013.1"/>
</dbReference>
<name>A0ABT6ZWC4_9ACTN</name>